<protein>
    <recommendedName>
        <fullName evidence="3">Tetratricopeptide repeat protein</fullName>
    </recommendedName>
</protein>
<dbReference type="AlphaFoldDB" id="A0AA49GC23"/>
<keyword evidence="2" id="KW-1185">Reference proteome</keyword>
<evidence type="ECO:0008006" key="3">
    <source>
        <dbReference type="Google" id="ProtNLM"/>
    </source>
</evidence>
<dbReference type="RefSeq" id="WP_308350176.1">
    <property type="nucleotide sequence ID" value="NZ_CP129971.1"/>
</dbReference>
<organism evidence="1 2">
    <name type="scientific">Marivirga salinarum</name>
    <dbReference type="NCBI Taxonomy" id="3059078"/>
    <lineage>
        <taxon>Bacteria</taxon>
        <taxon>Pseudomonadati</taxon>
        <taxon>Bacteroidota</taxon>
        <taxon>Cytophagia</taxon>
        <taxon>Cytophagales</taxon>
        <taxon>Marivirgaceae</taxon>
        <taxon>Marivirga</taxon>
    </lineage>
</organism>
<dbReference type="InterPro" id="IPR011990">
    <property type="entry name" value="TPR-like_helical_dom_sf"/>
</dbReference>
<dbReference type="SUPFAM" id="SSF48452">
    <property type="entry name" value="TPR-like"/>
    <property type="match status" value="1"/>
</dbReference>
<sequence length="280" mass="33364">MNLNKKLFFILTGTALISCQQEDSPTEYSAPKTTAQLESIEKRQDSIIQEHLKEGAWKYSYYSPEWQEEIDKGLAKDSTIAYLWQQKAMPLFKQGKYEIGMPYLDKAVKYNRRQWQDYRAFMKCIFSKTYRAAIVDFKDYQKRFGSGHVMDHSYDFYIALSYLQLNEFHKAEILFKSIHETQLSKNGKEWLHPVELFYYGISKFEQAKYLEANELFDLALTLHDQFSDVQYYKAMCLSKMEKREEAKELMAIAEKNGKDGFSLNEDNAFYERYPYQVRWR</sequence>
<name>A0AA49GC23_9BACT</name>
<dbReference type="EMBL" id="CP129971">
    <property type="protein sequence ID" value="WKK76748.1"/>
    <property type="molecule type" value="Genomic_DNA"/>
</dbReference>
<accession>A0AA49GC23</accession>
<gene>
    <name evidence="1" type="ORF">QYS49_05560</name>
</gene>
<reference evidence="1 2" key="1">
    <citation type="submission" date="2023-08" db="EMBL/GenBank/DDBJ databases">
        <title>Comparative genomics and taxonomic characterization of three novel marine species of genus Marivirga.</title>
        <authorList>
            <person name="Muhammad N."/>
            <person name="Kim S.-G."/>
        </authorList>
    </citation>
    <scope>NUCLEOTIDE SEQUENCE [LARGE SCALE GENOMIC DNA]</scope>
    <source>
        <strain evidence="1 2">BDSF4-3</strain>
    </source>
</reference>
<evidence type="ECO:0000313" key="1">
    <source>
        <dbReference type="EMBL" id="WKK76748.1"/>
    </source>
</evidence>
<proteinExistence type="predicted"/>
<dbReference type="Gene3D" id="1.25.40.10">
    <property type="entry name" value="Tetratricopeptide repeat domain"/>
    <property type="match status" value="1"/>
</dbReference>
<dbReference type="Proteomes" id="UP001230496">
    <property type="component" value="Chromosome"/>
</dbReference>
<evidence type="ECO:0000313" key="2">
    <source>
        <dbReference type="Proteomes" id="UP001230496"/>
    </source>
</evidence>
<dbReference type="KEGG" id="msaa:QYS49_05560"/>
<dbReference type="PROSITE" id="PS51257">
    <property type="entry name" value="PROKAR_LIPOPROTEIN"/>
    <property type="match status" value="1"/>
</dbReference>